<keyword evidence="1" id="KW-0812">Transmembrane</keyword>
<sequence length="63" mass="7362">MIRIPLWLRTGARRIVRWPFRSFKNFFVAGVSIWAVCRWGFGYITADEMLTALSLIIKLFGLV</sequence>
<feature type="transmembrane region" description="Helical" evidence="1">
    <location>
        <begin position="23"/>
        <end position="41"/>
    </location>
</feature>
<organism evidence="2 3">
    <name type="scientific">Rufibacter quisquiliarum</name>
    <dbReference type="NCBI Taxonomy" id="1549639"/>
    <lineage>
        <taxon>Bacteria</taxon>
        <taxon>Pseudomonadati</taxon>
        <taxon>Bacteroidota</taxon>
        <taxon>Cytophagia</taxon>
        <taxon>Cytophagales</taxon>
        <taxon>Hymenobacteraceae</taxon>
        <taxon>Rufibacter</taxon>
    </lineage>
</organism>
<gene>
    <name evidence="2" type="ORF">FHS90_000766</name>
</gene>
<comment type="caution">
    <text evidence="2">The sequence shown here is derived from an EMBL/GenBank/DDBJ whole genome shotgun (WGS) entry which is preliminary data.</text>
</comment>
<keyword evidence="3" id="KW-1185">Reference proteome</keyword>
<reference evidence="2 3" key="1">
    <citation type="submission" date="2020-08" db="EMBL/GenBank/DDBJ databases">
        <title>Genomic Encyclopedia of Type Strains, Phase IV (KMG-IV): sequencing the most valuable type-strain genomes for metagenomic binning, comparative biology and taxonomic classification.</title>
        <authorList>
            <person name="Goeker M."/>
        </authorList>
    </citation>
    <scope>NUCLEOTIDE SEQUENCE [LARGE SCALE GENOMIC DNA]</scope>
    <source>
        <strain evidence="2 3">DSM 29854</strain>
    </source>
</reference>
<evidence type="ECO:0000313" key="2">
    <source>
        <dbReference type="EMBL" id="MBA9076064.1"/>
    </source>
</evidence>
<dbReference type="RefSeq" id="WP_182511801.1">
    <property type="nucleotide sequence ID" value="NZ_JACJIQ010000002.1"/>
</dbReference>
<protein>
    <submittedName>
        <fullName evidence="2">Uncharacterized protein</fullName>
    </submittedName>
</protein>
<keyword evidence="1" id="KW-1133">Transmembrane helix</keyword>
<keyword evidence="1" id="KW-0472">Membrane</keyword>
<dbReference type="EMBL" id="JACJIQ010000002">
    <property type="protein sequence ID" value="MBA9076064.1"/>
    <property type="molecule type" value="Genomic_DNA"/>
</dbReference>
<evidence type="ECO:0000313" key="3">
    <source>
        <dbReference type="Proteomes" id="UP000563094"/>
    </source>
</evidence>
<evidence type="ECO:0000256" key="1">
    <source>
        <dbReference type="SAM" id="Phobius"/>
    </source>
</evidence>
<dbReference type="Proteomes" id="UP000563094">
    <property type="component" value="Unassembled WGS sequence"/>
</dbReference>
<dbReference type="AlphaFoldDB" id="A0A839G9A8"/>
<name>A0A839G9A8_9BACT</name>
<proteinExistence type="predicted"/>
<accession>A0A839G9A8</accession>